<dbReference type="EMBL" id="QUMO01000002">
    <property type="protein sequence ID" value="REF87656.1"/>
    <property type="molecule type" value="Genomic_DNA"/>
</dbReference>
<evidence type="ECO:0000313" key="7">
    <source>
        <dbReference type="Proteomes" id="UP000256900"/>
    </source>
</evidence>
<dbReference type="InterPro" id="IPR011706">
    <property type="entry name" value="Cu-oxidase_C"/>
</dbReference>
<reference evidence="6 7" key="1">
    <citation type="submission" date="2018-08" db="EMBL/GenBank/DDBJ databases">
        <title>Genomic Encyclopedia of Type Strains, Phase IV (KMG-IV): sequencing the most valuable type-strain genomes for metagenomic binning, comparative biology and taxonomic classification.</title>
        <authorList>
            <person name="Goeker M."/>
        </authorList>
    </citation>
    <scope>NUCLEOTIDE SEQUENCE [LARGE SCALE GENOMIC DNA]</scope>
    <source>
        <strain evidence="6 7">BW863</strain>
    </source>
</reference>
<keyword evidence="3" id="KW-0186">Copper</keyword>
<evidence type="ECO:0000256" key="2">
    <source>
        <dbReference type="ARBA" id="ARBA00023002"/>
    </source>
</evidence>
<feature type="domain" description="Plastocyanin-like" evidence="4">
    <location>
        <begin position="330"/>
        <end position="425"/>
    </location>
</feature>
<proteinExistence type="predicted"/>
<evidence type="ECO:0000259" key="4">
    <source>
        <dbReference type="Pfam" id="PF07731"/>
    </source>
</evidence>
<keyword evidence="7" id="KW-1185">Reference proteome</keyword>
<sequence>MTLTRRVLLGTTLATLVTRTTSIRAATAPQLPEAPPRQIIAQKATLRLLPSLTAETPILGFDGTAPGPLLRCKLGEDLAIRLVNQTDRPLTLANWGLRIPNALDGVAPLTQQRVPPGQSFDYHLTPPDAGLFGYRSFVAPDAGDQLRHGLYGAIIVDEAAPPAADNDILAILADWELDPKAQILDTPKPGESLATINSKPLALEQTHNPGSRVRLRLLNAAAARLFFVAFDGVTPHVLAVDGQPCSVFSPVGNLLPIGPGGRFDVIFDLPVTGGPARLVLHETGRADQPLIIFKTSGDKWPNMPPVAALPENPLLPKAIRLQDAKSVQVSITGGGAAPFNLNGAPAKAFGKEPLFSVKRGAPAALSLVNKSTAAAQMRIHGHAMRLLHDLDDGWDPFWRDSVVVPPGRTKHVAFVANNPGKWAIEVLPLDVPAADMVTWFAVD</sequence>
<dbReference type="RefSeq" id="WP_245411197.1">
    <property type="nucleotide sequence ID" value="NZ_CP025086.1"/>
</dbReference>
<evidence type="ECO:0000256" key="1">
    <source>
        <dbReference type="ARBA" id="ARBA00022723"/>
    </source>
</evidence>
<organism evidence="6 7">
    <name type="scientific">Methylovirgula ligni</name>
    <dbReference type="NCBI Taxonomy" id="569860"/>
    <lineage>
        <taxon>Bacteria</taxon>
        <taxon>Pseudomonadati</taxon>
        <taxon>Pseudomonadota</taxon>
        <taxon>Alphaproteobacteria</taxon>
        <taxon>Hyphomicrobiales</taxon>
        <taxon>Beijerinckiaceae</taxon>
        <taxon>Methylovirgula</taxon>
    </lineage>
</organism>
<evidence type="ECO:0000256" key="3">
    <source>
        <dbReference type="ARBA" id="ARBA00023008"/>
    </source>
</evidence>
<keyword evidence="1" id="KW-0479">Metal-binding</keyword>
<comment type="caution">
    <text evidence="6">The sequence shown here is derived from an EMBL/GenBank/DDBJ whole genome shotgun (WGS) entry which is preliminary data.</text>
</comment>
<gene>
    <name evidence="6" type="ORF">DES32_1280</name>
</gene>
<dbReference type="PANTHER" id="PTHR11709:SF394">
    <property type="entry name" value="FI03373P-RELATED"/>
    <property type="match status" value="1"/>
</dbReference>
<protein>
    <submittedName>
        <fullName evidence="6">FtsP/CotA-like multicopper oxidase with cupredoxin domain</fullName>
    </submittedName>
</protein>
<dbReference type="Proteomes" id="UP000256900">
    <property type="component" value="Unassembled WGS sequence"/>
</dbReference>
<dbReference type="Gene3D" id="2.60.40.420">
    <property type="entry name" value="Cupredoxins - blue copper proteins"/>
    <property type="match status" value="3"/>
</dbReference>
<dbReference type="GO" id="GO:0016491">
    <property type="term" value="F:oxidoreductase activity"/>
    <property type="evidence" value="ECO:0007669"/>
    <property type="project" value="UniProtKB-KW"/>
</dbReference>
<evidence type="ECO:0000259" key="5">
    <source>
        <dbReference type="Pfam" id="PF07732"/>
    </source>
</evidence>
<evidence type="ECO:0000313" key="6">
    <source>
        <dbReference type="EMBL" id="REF87656.1"/>
    </source>
</evidence>
<dbReference type="InterPro" id="IPR045087">
    <property type="entry name" value="Cu-oxidase_fam"/>
</dbReference>
<dbReference type="GO" id="GO:0005507">
    <property type="term" value="F:copper ion binding"/>
    <property type="evidence" value="ECO:0007669"/>
    <property type="project" value="InterPro"/>
</dbReference>
<dbReference type="SUPFAM" id="SSF49503">
    <property type="entry name" value="Cupredoxins"/>
    <property type="match status" value="3"/>
</dbReference>
<dbReference type="Pfam" id="PF07732">
    <property type="entry name" value="Cu-oxidase_3"/>
    <property type="match status" value="1"/>
</dbReference>
<feature type="domain" description="Plastocyanin-like" evidence="5">
    <location>
        <begin position="54"/>
        <end position="159"/>
    </location>
</feature>
<accession>A0A3D9Z8Q2</accession>
<keyword evidence="2" id="KW-0560">Oxidoreductase</keyword>
<dbReference type="AlphaFoldDB" id="A0A3D9Z8Q2"/>
<dbReference type="PANTHER" id="PTHR11709">
    <property type="entry name" value="MULTI-COPPER OXIDASE"/>
    <property type="match status" value="1"/>
</dbReference>
<dbReference type="InterPro" id="IPR011707">
    <property type="entry name" value="Cu-oxidase-like_N"/>
</dbReference>
<dbReference type="InterPro" id="IPR008972">
    <property type="entry name" value="Cupredoxin"/>
</dbReference>
<dbReference type="Pfam" id="PF07731">
    <property type="entry name" value="Cu-oxidase_2"/>
    <property type="match status" value="1"/>
</dbReference>
<name>A0A3D9Z8Q2_9HYPH</name>